<dbReference type="InterPro" id="IPR043154">
    <property type="entry name" value="Sec-1-like_dom1"/>
</dbReference>
<reference evidence="1 2" key="1">
    <citation type="journal article" date="2016" name="Sci. Rep.">
        <title>The Dendrobium catenatum Lindl. genome sequence provides insights into polysaccharide synthase, floral development and adaptive evolution.</title>
        <authorList>
            <person name="Zhang G.Q."/>
            <person name="Xu Q."/>
            <person name="Bian C."/>
            <person name="Tsai W.C."/>
            <person name="Yeh C.M."/>
            <person name="Liu K.W."/>
            <person name="Yoshida K."/>
            <person name="Zhang L.S."/>
            <person name="Chang S.B."/>
            <person name="Chen F."/>
            <person name="Shi Y."/>
            <person name="Su Y.Y."/>
            <person name="Zhang Y.Q."/>
            <person name="Chen L.J."/>
            <person name="Yin Y."/>
            <person name="Lin M."/>
            <person name="Huang H."/>
            <person name="Deng H."/>
            <person name="Wang Z.W."/>
            <person name="Zhu S.L."/>
            <person name="Zhao X."/>
            <person name="Deng C."/>
            <person name="Niu S.C."/>
            <person name="Huang J."/>
            <person name="Wang M."/>
            <person name="Liu G.H."/>
            <person name="Yang H.J."/>
            <person name="Xiao X.J."/>
            <person name="Hsiao Y.Y."/>
            <person name="Wu W.L."/>
            <person name="Chen Y.Y."/>
            <person name="Mitsuda N."/>
            <person name="Ohme-Takagi M."/>
            <person name="Luo Y.B."/>
            <person name="Van de Peer Y."/>
            <person name="Liu Z.J."/>
        </authorList>
    </citation>
    <scope>NUCLEOTIDE SEQUENCE [LARGE SCALE GENOMIC DNA]</scope>
    <source>
        <tissue evidence="1">The whole plant</tissue>
    </source>
</reference>
<organism evidence="1 2">
    <name type="scientific">Dendrobium catenatum</name>
    <dbReference type="NCBI Taxonomy" id="906689"/>
    <lineage>
        <taxon>Eukaryota</taxon>
        <taxon>Viridiplantae</taxon>
        <taxon>Streptophyta</taxon>
        <taxon>Embryophyta</taxon>
        <taxon>Tracheophyta</taxon>
        <taxon>Spermatophyta</taxon>
        <taxon>Magnoliopsida</taxon>
        <taxon>Liliopsida</taxon>
        <taxon>Asparagales</taxon>
        <taxon>Orchidaceae</taxon>
        <taxon>Epidendroideae</taxon>
        <taxon>Malaxideae</taxon>
        <taxon>Dendrobiinae</taxon>
        <taxon>Dendrobium</taxon>
    </lineage>
</organism>
<dbReference type="EMBL" id="KZ502732">
    <property type="protein sequence ID" value="PKU73628.1"/>
    <property type="molecule type" value="Genomic_DNA"/>
</dbReference>
<proteinExistence type="predicted"/>
<dbReference type="Gene3D" id="3.40.50.2060">
    <property type="match status" value="1"/>
</dbReference>
<dbReference type="InterPro" id="IPR036045">
    <property type="entry name" value="Sec1-like_sf"/>
</dbReference>
<gene>
    <name evidence="1" type="primary">KEU</name>
    <name evidence="1" type="ORF">MA16_Dca009935</name>
</gene>
<evidence type="ECO:0000313" key="1">
    <source>
        <dbReference type="EMBL" id="PKU73628.1"/>
    </source>
</evidence>
<accession>A0A2I0WD91</accession>
<evidence type="ECO:0000313" key="2">
    <source>
        <dbReference type="Proteomes" id="UP000233837"/>
    </source>
</evidence>
<dbReference type="Proteomes" id="UP000233837">
    <property type="component" value="Unassembled WGS sequence"/>
</dbReference>
<reference evidence="1 2" key="2">
    <citation type="journal article" date="2017" name="Nature">
        <title>The Apostasia genome and the evolution of orchids.</title>
        <authorList>
            <person name="Zhang G.Q."/>
            <person name="Liu K.W."/>
            <person name="Li Z."/>
            <person name="Lohaus R."/>
            <person name="Hsiao Y.Y."/>
            <person name="Niu S.C."/>
            <person name="Wang J.Y."/>
            <person name="Lin Y.C."/>
            <person name="Xu Q."/>
            <person name="Chen L.J."/>
            <person name="Yoshida K."/>
            <person name="Fujiwara S."/>
            <person name="Wang Z.W."/>
            <person name="Zhang Y.Q."/>
            <person name="Mitsuda N."/>
            <person name="Wang M."/>
            <person name="Liu G.H."/>
            <person name="Pecoraro L."/>
            <person name="Huang H.X."/>
            <person name="Xiao X.J."/>
            <person name="Lin M."/>
            <person name="Wu X.Y."/>
            <person name="Wu W.L."/>
            <person name="Chen Y.Y."/>
            <person name="Chang S.B."/>
            <person name="Sakamoto S."/>
            <person name="Ohme-Takagi M."/>
            <person name="Yagi M."/>
            <person name="Zeng S.J."/>
            <person name="Shen C.Y."/>
            <person name="Yeh C.M."/>
            <person name="Luo Y.B."/>
            <person name="Tsai W.C."/>
            <person name="Van de Peer Y."/>
            <person name="Liu Z.J."/>
        </authorList>
    </citation>
    <scope>NUCLEOTIDE SEQUENCE [LARGE SCALE GENOMIC DNA]</scope>
    <source>
        <tissue evidence="1">The whole plant</tissue>
    </source>
</reference>
<sequence length="476" mass="52268">MENGGRSSLDDRNTNSLVSTMRPTLLDSKGSFTFNRSFSSFFNSPLVIRVGGLISKKKPLMVSGKGKEVLDAMTTGFNFVIPTDSPEMAENSNFQAPHMMEAVMEKFEKEQVTVLTPSKADNSSGLSAYNDKLRDGFSNSISPSSTISLKFNKTDLFKGKKSTSLELFGYKPKLFKELQGLGLVKDQSRRRIADHKVLIMDKLTTKIMSCACKMADITEEGVSCRENINGVNLPYKTKKNILKSTYLSGAELPYSRTSKAWLSQSACAAKRREETRHSFSSPRSLSLSRLSSPELSLSRSFSSQLDQKPTFRSEARVGSSPKVKATFSLSRGFSGASIAVRLRCFDDFPFQLIGSYDTLIGTRTGDSPAVIVTFSLSLASPAPSSLFDFAHSAAFPSCWSGSYYILIGSSNRELACLKVTFYFSRSSDSSLAVRLCSIYDFPFLRDRKLDILIGSKSVSLLAVTSSLAYASTAKSR</sequence>
<keyword evidence="2" id="KW-1185">Reference proteome</keyword>
<name>A0A2I0WD91_9ASPA</name>
<protein>
    <submittedName>
        <fullName evidence="1">SNARE-interacting protein KEULE</fullName>
    </submittedName>
</protein>
<dbReference type="STRING" id="906689.A0A2I0WD91"/>
<dbReference type="AlphaFoldDB" id="A0A2I0WD91"/>
<dbReference type="SUPFAM" id="SSF56815">
    <property type="entry name" value="Sec1/munc18-like (SM) proteins"/>
    <property type="match status" value="1"/>
</dbReference>